<proteinExistence type="predicted"/>
<gene>
    <name evidence="1" type="ORF">ABE541_16055</name>
</gene>
<evidence type="ECO:0000313" key="2">
    <source>
        <dbReference type="Proteomes" id="UP001409291"/>
    </source>
</evidence>
<dbReference type="EMBL" id="JBDJNQ010000007">
    <property type="protein sequence ID" value="MEN5378778.1"/>
    <property type="molecule type" value="Genomic_DNA"/>
</dbReference>
<dbReference type="Proteomes" id="UP001409291">
    <property type="component" value="Unassembled WGS sequence"/>
</dbReference>
<organism evidence="1 2">
    <name type="scientific">Sphingobacterium kitahiroshimense</name>
    <dbReference type="NCBI Taxonomy" id="470446"/>
    <lineage>
        <taxon>Bacteria</taxon>
        <taxon>Pseudomonadati</taxon>
        <taxon>Bacteroidota</taxon>
        <taxon>Sphingobacteriia</taxon>
        <taxon>Sphingobacteriales</taxon>
        <taxon>Sphingobacteriaceae</taxon>
        <taxon>Sphingobacterium</taxon>
    </lineage>
</organism>
<accession>A0ABV0BWZ1</accession>
<dbReference type="PANTHER" id="PTHR38733:SF1">
    <property type="entry name" value="TYPE IV METHYL-DIRECTED RESTRICTION ENZYME ECOKMCRBC"/>
    <property type="match status" value="1"/>
</dbReference>
<reference evidence="1 2" key="1">
    <citation type="submission" date="2024-04" db="EMBL/GenBank/DDBJ databases">
        <title>WGS of bacteria from Torrens River.</title>
        <authorList>
            <person name="Wyrsch E.R."/>
            <person name="Drigo B."/>
        </authorList>
    </citation>
    <scope>NUCLEOTIDE SEQUENCE [LARGE SCALE GENOMIC DNA]</scope>
    <source>
        <strain evidence="1 2">TWI391</strain>
    </source>
</reference>
<comment type="caution">
    <text evidence="1">The sequence shown here is derived from an EMBL/GenBank/DDBJ whole genome shotgun (WGS) entry which is preliminary data.</text>
</comment>
<dbReference type="PANTHER" id="PTHR38733">
    <property type="entry name" value="PROTEIN MCRC"/>
    <property type="match status" value="1"/>
</dbReference>
<dbReference type="InterPro" id="IPR019292">
    <property type="entry name" value="McrC"/>
</dbReference>
<keyword evidence="2" id="KW-1185">Reference proteome</keyword>
<evidence type="ECO:0008006" key="3">
    <source>
        <dbReference type="Google" id="ProtNLM"/>
    </source>
</evidence>
<sequence>MNGEWLSDIVSGTSSKIRLVDNQEYTCRSNPDGLTLFKNVYAAGSINKELELYAKRGKKSNLSVFNFLRAVEEIIGNINDESSIVLFKGKEYEHNGNQVYFQLKGNCWNNFSFSTGNLIGHLILNEQEINIGCRFGHSFLKYIISDADGFLQIDKRGGISEDHSISWLIEYIWITKLKKAFRLGIPKSYLKQISISSKPKGKIDLLYHELNKELAKYKSTSRSHSYFSHANHLVLETFKYISRDFIDAEFFAIKNAFSIACEGQKVNRNELLKVKEYTNPFYNDYNEVIALSKIILNNKSLDFGKVPNASGFLFDVSMLFEYFIRKLFVRYGYSISAKNKKEFSIPTGINSPRNLFPDLIATKNGLTYLFDVKYKRFNKIEGVNREDLFQIYTYLGQVSNQNEIEAFGFIYPTNDKNSAGIKRESVTIMNSVFNFIVCLLYIPLEEEGFNDSFNRSIEIFMNDLQCNKTN</sequence>
<dbReference type="RefSeq" id="WP_346581689.1">
    <property type="nucleotide sequence ID" value="NZ_JBDJNQ010000007.1"/>
</dbReference>
<dbReference type="Pfam" id="PF10117">
    <property type="entry name" value="McrBC"/>
    <property type="match status" value="1"/>
</dbReference>
<evidence type="ECO:0000313" key="1">
    <source>
        <dbReference type="EMBL" id="MEN5378778.1"/>
    </source>
</evidence>
<name>A0ABV0BWZ1_9SPHI</name>
<protein>
    <recommendedName>
        <fullName evidence="3">Restriction endonuclease</fullName>
    </recommendedName>
</protein>